<feature type="region of interest" description="Disordered" evidence="1">
    <location>
        <begin position="119"/>
        <end position="153"/>
    </location>
</feature>
<organism evidence="3 4">
    <name type="scientific">Decorospora gaudefroyi</name>
    <dbReference type="NCBI Taxonomy" id="184978"/>
    <lineage>
        <taxon>Eukaryota</taxon>
        <taxon>Fungi</taxon>
        <taxon>Dikarya</taxon>
        <taxon>Ascomycota</taxon>
        <taxon>Pezizomycotina</taxon>
        <taxon>Dothideomycetes</taxon>
        <taxon>Pleosporomycetidae</taxon>
        <taxon>Pleosporales</taxon>
        <taxon>Pleosporineae</taxon>
        <taxon>Pleosporaceae</taxon>
        <taxon>Decorospora</taxon>
    </lineage>
</organism>
<feature type="compositionally biased region" description="Polar residues" evidence="1">
    <location>
        <begin position="339"/>
        <end position="358"/>
    </location>
</feature>
<feature type="region of interest" description="Disordered" evidence="1">
    <location>
        <begin position="487"/>
        <end position="523"/>
    </location>
</feature>
<name>A0A6A5KI11_9PLEO</name>
<dbReference type="SMART" id="SM00355">
    <property type="entry name" value="ZnF_C2H2"/>
    <property type="match status" value="2"/>
</dbReference>
<dbReference type="InterPro" id="IPR059009">
    <property type="entry name" value="Znf_C2H2_17_1st"/>
</dbReference>
<dbReference type="Pfam" id="PF26177">
    <property type="entry name" value="zf_C2H2_17_1st"/>
    <property type="match status" value="1"/>
</dbReference>
<evidence type="ECO:0000259" key="2">
    <source>
        <dbReference type="SMART" id="SM00355"/>
    </source>
</evidence>
<feature type="compositionally biased region" description="Basic and acidic residues" evidence="1">
    <location>
        <begin position="359"/>
        <end position="369"/>
    </location>
</feature>
<dbReference type="Proteomes" id="UP000800040">
    <property type="component" value="Unassembled WGS sequence"/>
</dbReference>
<evidence type="ECO:0000313" key="3">
    <source>
        <dbReference type="EMBL" id="KAF1835172.1"/>
    </source>
</evidence>
<accession>A0A6A5KI11</accession>
<feature type="compositionally biased region" description="Basic and acidic residues" evidence="1">
    <location>
        <begin position="326"/>
        <end position="338"/>
    </location>
</feature>
<dbReference type="OrthoDB" id="5062908at2759"/>
<proteinExistence type="predicted"/>
<feature type="compositionally biased region" description="Polar residues" evidence="1">
    <location>
        <begin position="119"/>
        <end position="130"/>
    </location>
</feature>
<dbReference type="InterPro" id="IPR059095">
    <property type="entry name" value="Znf_C2H2_17_2nd"/>
</dbReference>
<feature type="compositionally biased region" description="Basic and acidic residues" evidence="1">
    <location>
        <begin position="513"/>
        <end position="523"/>
    </location>
</feature>
<feature type="domain" description="C2H2-type" evidence="2">
    <location>
        <begin position="455"/>
        <end position="485"/>
    </location>
</feature>
<evidence type="ECO:0000256" key="1">
    <source>
        <dbReference type="SAM" id="MobiDB-lite"/>
    </source>
</evidence>
<dbReference type="InterPro" id="IPR013087">
    <property type="entry name" value="Znf_C2H2_type"/>
</dbReference>
<keyword evidence="4" id="KW-1185">Reference proteome</keyword>
<dbReference type="EMBL" id="ML975291">
    <property type="protein sequence ID" value="KAF1835172.1"/>
    <property type="molecule type" value="Genomic_DNA"/>
</dbReference>
<gene>
    <name evidence="3" type="ORF">BDW02DRAFT_597564</name>
</gene>
<dbReference type="AlphaFoldDB" id="A0A6A5KI11"/>
<dbReference type="Pfam" id="PF26176">
    <property type="entry name" value="zf_C2H2_17_2"/>
    <property type="match status" value="1"/>
</dbReference>
<evidence type="ECO:0000313" key="4">
    <source>
        <dbReference type="Proteomes" id="UP000800040"/>
    </source>
</evidence>
<protein>
    <recommendedName>
        <fullName evidence="2">C2H2-type domain-containing protein</fullName>
    </recommendedName>
</protein>
<feature type="domain" description="C2H2-type" evidence="2">
    <location>
        <begin position="419"/>
        <end position="445"/>
    </location>
</feature>
<reference evidence="3" key="1">
    <citation type="submission" date="2020-01" db="EMBL/GenBank/DDBJ databases">
        <authorList>
            <consortium name="DOE Joint Genome Institute"/>
            <person name="Haridas S."/>
            <person name="Albert R."/>
            <person name="Binder M."/>
            <person name="Bloem J."/>
            <person name="Labutti K."/>
            <person name="Salamov A."/>
            <person name="Andreopoulos B."/>
            <person name="Baker S.E."/>
            <person name="Barry K."/>
            <person name="Bills G."/>
            <person name="Bluhm B.H."/>
            <person name="Cannon C."/>
            <person name="Castanera R."/>
            <person name="Culley D.E."/>
            <person name="Daum C."/>
            <person name="Ezra D."/>
            <person name="Gonzalez J.B."/>
            <person name="Henrissat B."/>
            <person name="Kuo A."/>
            <person name="Liang C."/>
            <person name="Lipzen A."/>
            <person name="Lutzoni F."/>
            <person name="Magnuson J."/>
            <person name="Mondo S."/>
            <person name="Nolan M."/>
            <person name="Ohm R."/>
            <person name="Pangilinan J."/>
            <person name="Park H.-J."/>
            <person name="Ramirez L."/>
            <person name="Alfaro M."/>
            <person name="Sun H."/>
            <person name="Tritt A."/>
            <person name="Yoshinaga Y."/>
            <person name="Zwiers L.-H."/>
            <person name="Turgeon B.G."/>
            <person name="Goodwin S.B."/>
            <person name="Spatafora J.W."/>
            <person name="Crous P.W."/>
            <person name="Grigoriev I.V."/>
        </authorList>
    </citation>
    <scope>NUCLEOTIDE SEQUENCE</scope>
    <source>
        <strain evidence="3">P77</strain>
    </source>
</reference>
<feature type="region of interest" description="Disordered" evidence="1">
    <location>
        <begin position="311"/>
        <end position="387"/>
    </location>
</feature>
<dbReference type="Gene3D" id="3.30.160.60">
    <property type="entry name" value="Classic Zinc Finger"/>
    <property type="match status" value="1"/>
</dbReference>
<sequence length="591" mass="66478">MLSSGQSPARLRQIHSKITLYWIWTLVFSLRFRCQQLDQFPEDLDITVSFQVLSGPAGFTNMAESFFDSPPEPAFYISEWRKEIPTTIVSAPDFSFSSEFQDMHTSDFFEPKDTASECSMDSAYQSQSGASRRGARNPETHSHNSRNRMSNQFVGSDIYSPTLSSDTYNVFPETLDMSHLQQSSTAGAWEATEGPLTYANYSTAQDYNHYSTANMSRFTPSTAANGSPQWPTAETHFQNNPFAFAPWPASHTTNDTMFDVANAQRNWHSASLDASERPVALRSSCSYTLQEESRRASAHDANFSAFVRTPTSTTSVHLPHGVDQSRLLDSRNDNEDTHSGSVPQSLDDNEDILSQSETAETKLEEERTKVARSHPLYQQGPDKDGKYHCPEEGKAGCSHKPTSLKCNYDKYVDSHLKPFRCNKKTCVGVQFSSTACLLRHEREAHGMHGHGARPHLCHFRDCERAVPGHGFPRRYNLFDHMKRVHQYDGPTTEPSPPAQGQVVRKSVSRKRKAPAEETGEKRVKVTKLTAEQQRQQRRDALTKDFLSKKQHIIGVLMNLSTPSDLGDDIQLTKEVVGLHDICTQYRDVFGG</sequence>